<protein>
    <submittedName>
        <fullName evidence="2">Uncharacterized protein</fullName>
    </submittedName>
</protein>
<feature type="region of interest" description="Disordered" evidence="1">
    <location>
        <begin position="72"/>
        <end position="97"/>
    </location>
</feature>
<organism evidence="2 3">
    <name type="scientific">Ensete ventricosum</name>
    <name type="common">Abyssinian banana</name>
    <name type="synonym">Musa ensete</name>
    <dbReference type="NCBI Taxonomy" id="4639"/>
    <lineage>
        <taxon>Eukaryota</taxon>
        <taxon>Viridiplantae</taxon>
        <taxon>Streptophyta</taxon>
        <taxon>Embryophyta</taxon>
        <taxon>Tracheophyta</taxon>
        <taxon>Spermatophyta</taxon>
        <taxon>Magnoliopsida</taxon>
        <taxon>Liliopsida</taxon>
        <taxon>Zingiberales</taxon>
        <taxon>Musaceae</taxon>
        <taxon>Ensete</taxon>
    </lineage>
</organism>
<feature type="compositionally biased region" description="Basic and acidic residues" evidence="1">
    <location>
        <begin position="72"/>
        <end position="84"/>
    </location>
</feature>
<dbReference type="Proteomes" id="UP000287651">
    <property type="component" value="Unassembled WGS sequence"/>
</dbReference>
<evidence type="ECO:0000256" key="1">
    <source>
        <dbReference type="SAM" id="MobiDB-lite"/>
    </source>
</evidence>
<accession>A0A426YD97</accession>
<gene>
    <name evidence="2" type="ORF">B296_00045219</name>
</gene>
<comment type="caution">
    <text evidence="2">The sequence shown here is derived from an EMBL/GenBank/DDBJ whole genome shotgun (WGS) entry which is preliminary data.</text>
</comment>
<dbReference type="AlphaFoldDB" id="A0A426YD97"/>
<evidence type="ECO:0000313" key="3">
    <source>
        <dbReference type="Proteomes" id="UP000287651"/>
    </source>
</evidence>
<feature type="region of interest" description="Disordered" evidence="1">
    <location>
        <begin position="31"/>
        <end position="50"/>
    </location>
</feature>
<name>A0A426YD97_ENSVE</name>
<evidence type="ECO:0000313" key="2">
    <source>
        <dbReference type="EMBL" id="RRT49673.1"/>
    </source>
</evidence>
<dbReference type="EMBL" id="AMZH03013193">
    <property type="protein sequence ID" value="RRT49673.1"/>
    <property type="molecule type" value="Genomic_DNA"/>
</dbReference>
<sequence length="97" mass="10888">MEGTRLYKGMIGAAGELDYFSAYIYLREPGKSEDKVEGGSIDREGRDADARQPIVGPWDWQRHGIAEAVKVREKTVQSQRRPELSKTYSKLGDSKLG</sequence>
<reference evidence="2 3" key="1">
    <citation type="journal article" date="2014" name="Agronomy (Basel)">
        <title>A Draft Genome Sequence for Ensete ventricosum, the Drought-Tolerant Tree Against Hunger.</title>
        <authorList>
            <person name="Harrison J."/>
            <person name="Moore K.A."/>
            <person name="Paszkiewicz K."/>
            <person name="Jones T."/>
            <person name="Grant M."/>
            <person name="Ambacheew D."/>
            <person name="Muzemil S."/>
            <person name="Studholme D.J."/>
        </authorList>
    </citation>
    <scope>NUCLEOTIDE SEQUENCE [LARGE SCALE GENOMIC DNA]</scope>
</reference>
<proteinExistence type="predicted"/>